<dbReference type="RefSeq" id="WP_084235495.1">
    <property type="nucleotide sequence ID" value="NZ_FWXW01000010.1"/>
</dbReference>
<proteinExistence type="predicted"/>
<reference evidence="1 2" key="1">
    <citation type="submission" date="2017-04" db="EMBL/GenBank/DDBJ databases">
        <authorList>
            <person name="Afonso C.L."/>
            <person name="Miller P.J."/>
            <person name="Scott M.A."/>
            <person name="Spackman E."/>
            <person name="Goraichik I."/>
            <person name="Dimitrov K.M."/>
            <person name="Suarez D.L."/>
            <person name="Swayne D.E."/>
        </authorList>
    </citation>
    <scope>NUCLEOTIDE SEQUENCE [LARGE SCALE GENOMIC DNA]</scope>
    <source>
        <strain evidence="1 2">DSM 12816</strain>
    </source>
</reference>
<evidence type="ECO:0000313" key="1">
    <source>
        <dbReference type="EMBL" id="SMC85763.1"/>
    </source>
</evidence>
<dbReference type="EMBL" id="FWXW01000010">
    <property type="protein sequence ID" value="SMC85763.1"/>
    <property type="molecule type" value="Genomic_DNA"/>
</dbReference>
<evidence type="ECO:0000313" key="2">
    <source>
        <dbReference type="Proteomes" id="UP000192790"/>
    </source>
</evidence>
<dbReference type="STRING" id="1122930.SAMN02745168_0073"/>
<keyword evidence="2" id="KW-1185">Reference proteome</keyword>
<dbReference type="Pfam" id="PF19848">
    <property type="entry name" value="DUF6323"/>
    <property type="match status" value="1"/>
</dbReference>
<dbReference type="InterPro" id="IPR046286">
    <property type="entry name" value="DUF6323"/>
</dbReference>
<gene>
    <name evidence="1" type="ORF">SAMN02745168_0073</name>
</gene>
<dbReference type="OrthoDB" id="1707441at2"/>
<sequence>MDDTEMLSLISSQTALETEELRSCNALTLRYGLSLSDAQIRNLVQRRFSALRDTGRVEFGSGILKKLAVEFCDSPYISQENYEDTLLELQDSFYYFKNESQDQIPDDELISFMKRCFDGVCQGSLDYLSGTTLEDLCRNTRYGYKTDGDGRLF</sequence>
<dbReference type="AlphaFoldDB" id="A0A1W2CKM6"/>
<protein>
    <submittedName>
        <fullName evidence="1">Uncharacterized protein</fullName>
    </submittedName>
</protein>
<organism evidence="1 2">
    <name type="scientific">Papillibacter cinnamivorans DSM 12816</name>
    <dbReference type="NCBI Taxonomy" id="1122930"/>
    <lineage>
        <taxon>Bacteria</taxon>
        <taxon>Bacillati</taxon>
        <taxon>Bacillota</taxon>
        <taxon>Clostridia</taxon>
        <taxon>Eubacteriales</taxon>
        <taxon>Oscillospiraceae</taxon>
        <taxon>Papillibacter</taxon>
    </lineage>
</organism>
<name>A0A1W2CKM6_9FIRM</name>
<accession>A0A1W2CKM6</accession>
<dbReference type="Proteomes" id="UP000192790">
    <property type="component" value="Unassembled WGS sequence"/>
</dbReference>